<dbReference type="HOGENOM" id="CLU_874172_0_0_0"/>
<sequence>MQGNVNVAVSVTITPIRAPMFWAEGPEEVPPWEPGYGWQPLRPSPEALGPVLRLWPWAGEAPSPELAQAIAEARGKLGPPPSRWRYPRLVLASPPEVWAPPFWLRLPPPLSPLAGFLKLGKALGQDLAEGGWGHKRGTLTLRRFRERLTAIAPRMGLLDPFRAGGRLFPEVVEAQGVRARYFSPESGEDLWAWAEATLTVNVWAAAVSLERGEAFAGFLAYLGEALDAPRGPWEGFAALAQGEAGGLEALEGYRVGFFDYGTLQVPLLTFPWGGLLREATRLRLRGTKGGYLNRHRIQELLRSWGLEGLVVPGPFRYTPPWPQEPGGKGRVYGLASAFHAALLELAGRMGEGTLLACEHCGRVFLAERPRRARFCSPSCRATAHKKGAGRLTIAPP</sequence>
<gene>
    <name evidence="1" type="ORF">TtJL18_1822</name>
</gene>
<evidence type="ECO:0000313" key="2">
    <source>
        <dbReference type="Proteomes" id="UP000007388"/>
    </source>
</evidence>
<dbReference type="PATRIC" id="fig|798128.4.peg.1763"/>
<reference evidence="1 2" key="1">
    <citation type="journal article" date="2013" name="Genome Announc.">
        <title>Whole Genome Sequencing of Thermus oshimai JL-2 and Thermus thermophilus JL-18, Incomplete Denitrifiers from the United States Great Basin.</title>
        <authorList>
            <person name="Murugapiran S.K."/>
            <person name="Huntemann M."/>
            <person name="Wei C.L."/>
            <person name="Han J."/>
            <person name="Detter J.C."/>
            <person name="Han C.S."/>
            <person name="Erkkila T.H."/>
            <person name="Teshima H."/>
            <person name="Chen A."/>
            <person name="Kyrpides N."/>
            <person name="Mavrommatis K."/>
            <person name="Markowitz V."/>
            <person name="Szeto E."/>
            <person name="Ivanova N."/>
            <person name="Pagani I."/>
            <person name="Lam J."/>
            <person name="McDonald A.I."/>
            <person name="Dodsworth J.A."/>
            <person name="Pati A."/>
            <person name="Goodwin L."/>
            <person name="Peters L."/>
            <person name="Pitluck S."/>
            <person name="Woyke T."/>
            <person name="Hedlund B.P."/>
        </authorList>
    </citation>
    <scope>NUCLEOTIDE SEQUENCE [LARGE SCALE GENOMIC DNA]</scope>
    <source>
        <strain evidence="1 2">JL-18</strain>
    </source>
</reference>
<accession>H9ZTM8</accession>
<name>H9ZTM8_THETH</name>
<dbReference type="STRING" id="798128.TtJL18_1822"/>
<dbReference type="SUPFAM" id="SSF160904">
    <property type="entry name" value="Jann2411-like"/>
    <property type="match status" value="1"/>
</dbReference>
<proteinExistence type="predicted"/>
<dbReference type="AlphaFoldDB" id="H9ZTM8"/>
<organism evidence="1 2">
    <name type="scientific">Thermus thermophilus JL-18</name>
    <dbReference type="NCBI Taxonomy" id="798128"/>
    <lineage>
        <taxon>Bacteria</taxon>
        <taxon>Thermotogati</taxon>
        <taxon>Deinococcota</taxon>
        <taxon>Deinococci</taxon>
        <taxon>Thermales</taxon>
        <taxon>Thermaceae</taxon>
        <taxon>Thermus</taxon>
    </lineage>
</organism>
<protein>
    <submittedName>
        <fullName evidence="1">Uncharacterized protein</fullName>
    </submittedName>
</protein>
<dbReference type="InterPro" id="IPR023286">
    <property type="entry name" value="ABATE_dom_sf"/>
</dbReference>
<evidence type="ECO:0000313" key="1">
    <source>
        <dbReference type="EMBL" id="AFH39688.1"/>
    </source>
</evidence>
<dbReference type="KEGG" id="ttl:TtJL18_1822"/>
<dbReference type="Proteomes" id="UP000007388">
    <property type="component" value="Chromosome"/>
</dbReference>
<dbReference type="EMBL" id="CP003252">
    <property type="protein sequence ID" value="AFH39688.1"/>
    <property type="molecule type" value="Genomic_DNA"/>
</dbReference>